<dbReference type="PANTHER" id="PTHR43731:SF26">
    <property type="entry name" value="RHOMBOID-LIKE PROTEIN 10, CHLOROPLASTIC"/>
    <property type="match status" value="1"/>
</dbReference>
<feature type="compositionally biased region" description="Polar residues" evidence="5">
    <location>
        <begin position="315"/>
        <end position="324"/>
    </location>
</feature>
<evidence type="ECO:0000259" key="7">
    <source>
        <dbReference type="Pfam" id="PF01694"/>
    </source>
</evidence>
<reference evidence="8 9" key="1">
    <citation type="journal article" date="2004" name="Science">
        <title>The genome of the diatom Thalassiosira pseudonana: ecology, evolution, and metabolism.</title>
        <authorList>
            <person name="Armbrust E.V."/>
            <person name="Berges J.A."/>
            <person name="Bowler C."/>
            <person name="Green B.R."/>
            <person name="Martinez D."/>
            <person name="Putnam N.H."/>
            <person name="Zhou S."/>
            <person name="Allen A.E."/>
            <person name="Apt K.E."/>
            <person name="Bechner M."/>
            <person name="Brzezinski M.A."/>
            <person name="Chaal B.K."/>
            <person name="Chiovitti A."/>
            <person name="Davis A.K."/>
            <person name="Demarest M.S."/>
            <person name="Detter J.C."/>
            <person name="Glavina T."/>
            <person name="Goodstein D."/>
            <person name="Hadi M.Z."/>
            <person name="Hellsten U."/>
            <person name="Hildebrand M."/>
            <person name="Jenkins B.D."/>
            <person name="Jurka J."/>
            <person name="Kapitonov V.V."/>
            <person name="Kroger N."/>
            <person name="Lau W.W."/>
            <person name="Lane T.W."/>
            <person name="Larimer F.W."/>
            <person name="Lippmeier J.C."/>
            <person name="Lucas S."/>
            <person name="Medina M."/>
            <person name="Montsant A."/>
            <person name="Obornik M."/>
            <person name="Parker M.S."/>
            <person name="Palenik B."/>
            <person name="Pazour G.J."/>
            <person name="Richardson P.M."/>
            <person name="Rynearson T.A."/>
            <person name="Saito M.A."/>
            <person name="Schwartz D.C."/>
            <person name="Thamatrakoln K."/>
            <person name="Valentin K."/>
            <person name="Vardi A."/>
            <person name="Wilkerson F.P."/>
            <person name="Rokhsar D.S."/>
        </authorList>
    </citation>
    <scope>NUCLEOTIDE SEQUENCE [LARGE SCALE GENOMIC DNA]</scope>
    <source>
        <strain evidence="8 9">CCMP1335</strain>
    </source>
</reference>
<feature type="compositionally biased region" description="Polar residues" evidence="5">
    <location>
        <begin position="290"/>
        <end position="306"/>
    </location>
</feature>
<gene>
    <name evidence="8" type="ORF">THAPSDRAFT_21098</name>
</gene>
<dbReference type="Proteomes" id="UP000001449">
    <property type="component" value="Chromosome 2"/>
</dbReference>
<keyword evidence="4" id="KW-0472">Membrane</keyword>
<evidence type="ECO:0000256" key="1">
    <source>
        <dbReference type="ARBA" id="ARBA00004141"/>
    </source>
</evidence>
<evidence type="ECO:0000313" key="9">
    <source>
        <dbReference type="Proteomes" id="UP000001449"/>
    </source>
</evidence>
<keyword evidence="9" id="KW-1185">Reference proteome</keyword>
<feature type="compositionally biased region" description="Basic residues" evidence="5">
    <location>
        <begin position="841"/>
        <end position="850"/>
    </location>
</feature>
<feature type="signal peptide" evidence="6">
    <location>
        <begin position="1"/>
        <end position="20"/>
    </location>
</feature>
<evidence type="ECO:0000256" key="5">
    <source>
        <dbReference type="SAM" id="MobiDB-lite"/>
    </source>
</evidence>
<feature type="region of interest" description="Disordered" evidence="5">
    <location>
        <begin position="446"/>
        <end position="465"/>
    </location>
</feature>
<dbReference type="InterPro" id="IPR022764">
    <property type="entry name" value="Peptidase_S54_rhomboid_dom"/>
</dbReference>
<feature type="domain" description="Peptidase S54 rhomboid" evidence="7">
    <location>
        <begin position="570"/>
        <end position="707"/>
    </location>
</feature>
<dbReference type="HOGENOM" id="CLU_331086_0_0_1"/>
<feature type="chain" id="PRO_5002865903" description="Peptidase S54 rhomboid domain-containing protein" evidence="6">
    <location>
        <begin position="21"/>
        <end position="866"/>
    </location>
</feature>
<keyword evidence="2" id="KW-0812">Transmembrane</keyword>
<dbReference type="SUPFAM" id="SSF144091">
    <property type="entry name" value="Rhomboid-like"/>
    <property type="match status" value="1"/>
</dbReference>
<evidence type="ECO:0000313" key="8">
    <source>
        <dbReference type="EMBL" id="EED94567.1"/>
    </source>
</evidence>
<dbReference type="EMBL" id="CM000639">
    <property type="protein sequence ID" value="EED94567.1"/>
    <property type="molecule type" value="Genomic_DNA"/>
</dbReference>
<comment type="subcellular location">
    <subcellularLocation>
        <location evidence="1">Membrane</location>
        <topology evidence="1">Multi-pass membrane protein</topology>
    </subcellularLocation>
</comment>
<proteinExistence type="predicted"/>
<dbReference type="Pfam" id="PF01694">
    <property type="entry name" value="Rhomboid"/>
    <property type="match status" value="1"/>
</dbReference>
<dbReference type="GO" id="GO:0016020">
    <property type="term" value="C:membrane"/>
    <property type="evidence" value="ECO:0007669"/>
    <property type="project" value="UniProtKB-SubCell"/>
</dbReference>
<name>B8BT98_THAPS</name>
<feature type="region of interest" description="Disordered" evidence="5">
    <location>
        <begin position="838"/>
        <end position="866"/>
    </location>
</feature>
<reference evidence="8 9" key="2">
    <citation type="journal article" date="2008" name="Nature">
        <title>The Phaeodactylum genome reveals the evolutionary history of diatom genomes.</title>
        <authorList>
            <person name="Bowler C."/>
            <person name="Allen A.E."/>
            <person name="Badger J.H."/>
            <person name="Grimwood J."/>
            <person name="Jabbari K."/>
            <person name="Kuo A."/>
            <person name="Maheswari U."/>
            <person name="Martens C."/>
            <person name="Maumus F."/>
            <person name="Otillar R.P."/>
            <person name="Rayko E."/>
            <person name="Salamov A."/>
            <person name="Vandepoele K."/>
            <person name="Beszteri B."/>
            <person name="Gruber A."/>
            <person name="Heijde M."/>
            <person name="Katinka M."/>
            <person name="Mock T."/>
            <person name="Valentin K."/>
            <person name="Verret F."/>
            <person name="Berges J.A."/>
            <person name="Brownlee C."/>
            <person name="Cadoret J.P."/>
            <person name="Chiovitti A."/>
            <person name="Choi C.J."/>
            <person name="Coesel S."/>
            <person name="De Martino A."/>
            <person name="Detter J.C."/>
            <person name="Durkin C."/>
            <person name="Falciatore A."/>
            <person name="Fournet J."/>
            <person name="Haruta M."/>
            <person name="Huysman M.J."/>
            <person name="Jenkins B.D."/>
            <person name="Jiroutova K."/>
            <person name="Jorgensen R.E."/>
            <person name="Joubert Y."/>
            <person name="Kaplan A."/>
            <person name="Kroger N."/>
            <person name="Kroth P.G."/>
            <person name="La Roche J."/>
            <person name="Lindquist E."/>
            <person name="Lommer M."/>
            <person name="Martin-Jezequel V."/>
            <person name="Lopez P.J."/>
            <person name="Lucas S."/>
            <person name="Mangogna M."/>
            <person name="McGinnis K."/>
            <person name="Medlin L.K."/>
            <person name="Montsant A."/>
            <person name="Oudot-Le Secq M.P."/>
            <person name="Napoli C."/>
            <person name="Obornik M."/>
            <person name="Parker M.S."/>
            <person name="Petit J.L."/>
            <person name="Porcel B.M."/>
            <person name="Poulsen N."/>
            <person name="Robison M."/>
            <person name="Rychlewski L."/>
            <person name="Rynearson T.A."/>
            <person name="Schmutz J."/>
            <person name="Shapiro H."/>
            <person name="Siaut M."/>
            <person name="Stanley M."/>
            <person name="Sussman M.R."/>
            <person name="Taylor A.R."/>
            <person name="Vardi A."/>
            <person name="von Dassow P."/>
            <person name="Vyverman W."/>
            <person name="Willis A."/>
            <person name="Wyrwicz L.S."/>
            <person name="Rokhsar D.S."/>
            <person name="Weissenbach J."/>
            <person name="Armbrust E.V."/>
            <person name="Green B.R."/>
            <person name="Van de Peer Y."/>
            <person name="Grigoriev I.V."/>
        </authorList>
    </citation>
    <scope>NUCLEOTIDE SEQUENCE [LARGE SCALE GENOMIC DNA]</scope>
    <source>
        <strain evidence="8 9">CCMP1335</strain>
    </source>
</reference>
<dbReference type="AlphaFoldDB" id="B8BT98"/>
<evidence type="ECO:0000256" key="3">
    <source>
        <dbReference type="ARBA" id="ARBA00022989"/>
    </source>
</evidence>
<dbReference type="Gene3D" id="1.20.1540.10">
    <property type="entry name" value="Rhomboid-like"/>
    <property type="match status" value="1"/>
</dbReference>
<protein>
    <recommendedName>
        <fullName evidence="7">Peptidase S54 rhomboid domain-containing protein</fullName>
    </recommendedName>
</protein>
<evidence type="ECO:0000256" key="2">
    <source>
        <dbReference type="ARBA" id="ARBA00022692"/>
    </source>
</evidence>
<feature type="region of interest" description="Disordered" evidence="5">
    <location>
        <begin position="290"/>
        <end position="331"/>
    </location>
</feature>
<dbReference type="STRING" id="35128.B8BT98"/>
<accession>B8BT98</accession>
<dbReference type="InterPro" id="IPR035952">
    <property type="entry name" value="Rhomboid-like_sf"/>
</dbReference>
<dbReference type="GO" id="GO:0004252">
    <property type="term" value="F:serine-type endopeptidase activity"/>
    <property type="evidence" value="ECO:0000318"/>
    <property type="project" value="GO_Central"/>
</dbReference>
<evidence type="ECO:0000256" key="6">
    <source>
        <dbReference type="SAM" id="SignalP"/>
    </source>
</evidence>
<dbReference type="InterPro" id="IPR050925">
    <property type="entry name" value="Rhomboid_protease_S54"/>
</dbReference>
<dbReference type="KEGG" id="tps:THAPSDRAFT_21098"/>
<evidence type="ECO:0000256" key="4">
    <source>
        <dbReference type="ARBA" id="ARBA00023136"/>
    </source>
</evidence>
<organism evidence="8 9">
    <name type="scientific">Thalassiosira pseudonana</name>
    <name type="common">Marine diatom</name>
    <name type="synonym">Cyclotella nana</name>
    <dbReference type="NCBI Taxonomy" id="35128"/>
    <lineage>
        <taxon>Eukaryota</taxon>
        <taxon>Sar</taxon>
        <taxon>Stramenopiles</taxon>
        <taxon>Ochrophyta</taxon>
        <taxon>Bacillariophyta</taxon>
        <taxon>Coscinodiscophyceae</taxon>
        <taxon>Thalassiosirophycidae</taxon>
        <taxon>Thalassiosirales</taxon>
        <taxon>Thalassiosiraceae</taxon>
        <taxon>Thalassiosira</taxon>
    </lineage>
</organism>
<dbReference type="eggNOG" id="KOG2289">
    <property type="taxonomic scope" value="Eukaryota"/>
</dbReference>
<keyword evidence="6" id="KW-0732">Signal</keyword>
<keyword evidence="3" id="KW-1133">Transmembrane helix</keyword>
<sequence>MKILSSLLAAALLRTTTVLSNDVVHTSNSNQLATGLSLLNEMKLLQESLSNLQVLLQDEVIRNDEEVMNKAAKLFRRARWLVYSGTRGQQQRGQVSLRGNSSLSSQAMRGPVALHHGIGSGEAPLAADEGDRLLVQQQQQLPDDVVARNLYDSTITFPECRELYLDDCLELISEELAQLQMTCEIVIHSKRTIDQEGYNKVVIVTDLAAEAVKGRNNDGIVSYPFMWDDATLGLHAIGVDGKFDCSQMNPEECCSFIQGSVPNADVKGNYIQCHIFVPFGGVGNKKRTSNLNGRYQTSLSSGSLPNRKSEARGPRTSSSHTEQQVIRRAVPKSKPPAPLTLVFSSTSRYTDTTPFLQTTFIGCSYAVGRRGVLIVFPASLRSKDATQVERAPYHRRLDFDLDDDGYESVHDSSSFEDELILQQTAASFRGGAATAAIASKQNNKIGTTGWLTHKQPPSKKKQSQRKQLQSQIQQLNALQRQKIRQFRKNFRQKQRQFQYSLYNLNSRLNGGDFPPPPYSLWKMEPDGQIGKNTLTGNIFLLNIAVFGMQTLYPALTGWGAKRSDLLLEGRQLHRLITPIFLHGGIGHLMANSYSLKSMGMNIERSFGRSRFVATYLLSGIMGNVVSAIQSPNPAVGASGAIFGLVGAYYTFLSRNQDLFGYSGQRQKSALIETIGFNLLLGMTNPMIDNWGHIGGFIGGVGCAYLFGPKLYVARVPLGEDTLDAGGFGVGKVVIDRPMVAFRMPEVVEEGMIWVGDGVKDLGTRVKLTTRGLLNGGGDQQLFVGNEVFSLGGGSNENEEVYRLVKKSKDGSGTVPLEGNVNVTPIDGLKQNVSELDPTTAKRLRQARRSTPRPGMSLRPRYGHLYR</sequence>
<dbReference type="PANTHER" id="PTHR43731">
    <property type="entry name" value="RHOMBOID PROTEASE"/>
    <property type="match status" value="1"/>
</dbReference>
<dbReference type="GeneID" id="7445078"/>
<dbReference type="PaxDb" id="35128-Thaps21098"/>
<dbReference type="InParanoid" id="B8BT98"/>
<dbReference type="RefSeq" id="XP_002287124.1">
    <property type="nucleotide sequence ID" value="XM_002287088.1"/>
</dbReference>